<organism evidence="1">
    <name type="scientific">Gracilaria edulis</name>
    <dbReference type="NCBI Taxonomy" id="172966"/>
    <lineage>
        <taxon>Eukaryota</taxon>
        <taxon>Rhodophyta</taxon>
        <taxon>Florideophyceae</taxon>
        <taxon>Rhodymeniophycidae</taxon>
        <taxon>Gracilariales</taxon>
        <taxon>Gracilariaceae</taxon>
        <taxon>Gracilaria</taxon>
    </lineage>
</organism>
<evidence type="ECO:0000313" key="1">
    <source>
        <dbReference type="EMBL" id="QHS70585.1"/>
    </source>
</evidence>
<sequence>MNVFICTACILTQPKLKKVKHQNYCYMLLCLHNIYNAQNHILNLQIKAFAKAKIAKKVFDLYKKKDKVLIEGSVYIKKILLSSKLTKQYSIYIRIDQINSVYI</sequence>
<gene>
    <name evidence="1" type="primary">ORF109</name>
</gene>
<accession>A0A6C0A9K3</accession>
<dbReference type="EMBL" id="MN053318">
    <property type="protein sequence ID" value="QHS70585.1"/>
    <property type="molecule type" value="Genomic_DNA"/>
</dbReference>
<name>A0A6C0A9K3_9FLOR</name>
<dbReference type="GeneID" id="44151901"/>
<geneLocation type="plastid" evidence="1"/>
<dbReference type="AlphaFoldDB" id="A0A6C0A9K3"/>
<dbReference type="RefSeq" id="YP_009731943.1">
    <property type="nucleotide sequence ID" value="NC_046041.1"/>
</dbReference>
<proteinExistence type="predicted"/>
<reference evidence="1" key="1">
    <citation type="journal article" date="2019" name="Mitochondrial DNA Part B Resour">
        <title>The complete plastid genome and phylogenetic analysis of Gracilaria edulis.</title>
        <authorList>
            <person name="Liu T."/>
            <person name="Tang X."/>
            <person name="Jia X."/>
            <person name="Wu X."/>
            <person name="Huang M."/>
            <person name="Zeng J."/>
            <person name="Chen W."/>
        </authorList>
    </citation>
    <scope>NUCLEOTIDE SEQUENCE</scope>
</reference>
<evidence type="ECO:0008006" key="2">
    <source>
        <dbReference type="Google" id="ProtNLM"/>
    </source>
</evidence>
<protein>
    <recommendedName>
        <fullName evidence="2">Single-stranded DNA binding protein</fullName>
    </recommendedName>
</protein>
<keyword evidence="1" id="KW-0934">Plastid</keyword>